<gene>
    <name evidence="2 3" type="primary">Ptbp2</name>
</gene>
<reference evidence="2 4" key="1">
    <citation type="journal article" date="2009" name="PLoS Biol.">
        <title>Lineage-specific biology revealed by a finished genome assembly of the mouse.</title>
        <authorList>
            <consortium name="Mouse Genome Sequencing Consortium"/>
            <person name="Church D.M."/>
            <person name="Goodstadt L."/>
            <person name="Hillier L.W."/>
            <person name="Zody M.C."/>
            <person name="Goldstein S."/>
            <person name="She X."/>
            <person name="Bult C.J."/>
            <person name="Agarwala R."/>
            <person name="Cherry J.L."/>
            <person name="DiCuccio M."/>
            <person name="Hlavina W."/>
            <person name="Kapustin Y."/>
            <person name="Meric P."/>
            <person name="Maglott D."/>
            <person name="Birtle Z."/>
            <person name="Marques A.C."/>
            <person name="Graves T."/>
            <person name="Zhou S."/>
            <person name="Teague B."/>
            <person name="Potamousis K."/>
            <person name="Churas C."/>
            <person name="Place M."/>
            <person name="Herschleb J."/>
            <person name="Runnheim R."/>
            <person name="Forrest D."/>
            <person name="Amos-Landgraf J."/>
            <person name="Schwartz D.C."/>
            <person name="Cheng Z."/>
            <person name="Lindblad-Toh K."/>
            <person name="Eichler E.E."/>
            <person name="Ponting C.P."/>
        </authorList>
    </citation>
    <scope>NUCLEOTIDE SEQUENCE [LARGE SCALE GENOMIC DNA]</scope>
    <source>
        <strain evidence="2 4">C57BL/6J</strain>
    </source>
</reference>
<evidence type="ECO:0000313" key="4">
    <source>
        <dbReference type="Proteomes" id="UP000000589"/>
    </source>
</evidence>
<reference evidence="2" key="4">
    <citation type="submission" date="2025-09" db="UniProtKB">
        <authorList>
            <consortium name="Ensembl"/>
        </authorList>
    </citation>
    <scope>IDENTIFICATION</scope>
    <source>
        <strain evidence="2">C57BL/6J</strain>
    </source>
</reference>
<dbReference type="Ensembl" id="ENSMUST00000198403.2">
    <property type="protein sequence ID" value="ENSMUSP00000142664.2"/>
    <property type="gene ID" value="ENSMUSG00000028134.12"/>
</dbReference>
<evidence type="ECO:0000313" key="3">
    <source>
        <dbReference type="MGI" id="MGI:1860489"/>
    </source>
</evidence>
<dbReference type="VEuPathDB" id="HostDB:ENSMUSG00000028134"/>
<dbReference type="Bgee" id="ENSMUSG00000028134">
    <property type="expression patterns" value="Expressed in spermatocyte and 274 other cell types or tissues"/>
</dbReference>
<dbReference type="GeneTree" id="ENSGT01050000244924"/>
<keyword evidence="4" id="KW-1185">Reference proteome</keyword>
<evidence type="ECO:0007829" key="6">
    <source>
        <dbReference type="ProteomicsDB" id="A0A0G2JE77"/>
    </source>
</evidence>
<evidence type="ECO:0007829" key="5">
    <source>
        <dbReference type="PeptideAtlas" id="A0A0G2JE77"/>
    </source>
</evidence>
<dbReference type="AGR" id="MGI:1860489"/>
<dbReference type="Proteomes" id="UP000000589">
    <property type="component" value="Chromosome 3"/>
</dbReference>
<protein>
    <submittedName>
        <fullName evidence="2">Polypyrimidine tract binding protein 2</fullName>
    </submittedName>
</protein>
<name>A0A0G2JE77_MOUSE</name>
<keyword evidence="5 6" id="KW-1267">Proteomics identification</keyword>
<accession>A0A0G2JE77</accession>
<evidence type="ECO:0000313" key="2">
    <source>
        <dbReference type="Ensembl" id="ENSMUSP00000142664.2"/>
    </source>
</evidence>
<dbReference type="ExpressionAtlas" id="A0A0G2JE77">
    <property type="expression patterns" value="baseline and differential"/>
</dbReference>
<organism evidence="2 4">
    <name type="scientific">Mus musculus</name>
    <name type="common">Mouse</name>
    <dbReference type="NCBI Taxonomy" id="10090"/>
    <lineage>
        <taxon>Eukaryota</taxon>
        <taxon>Metazoa</taxon>
        <taxon>Chordata</taxon>
        <taxon>Craniata</taxon>
        <taxon>Vertebrata</taxon>
        <taxon>Euteleostomi</taxon>
        <taxon>Mammalia</taxon>
        <taxon>Eutheria</taxon>
        <taxon>Euarchontoglires</taxon>
        <taxon>Glires</taxon>
        <taxon>Rodentia</taxon>
        <taxon>Myomorpha</taxon>
        <taxon>Muroidea</taxon>
        <taxon>Muridae</taxon>
        <taxon>Murinae</taxon>
        <taxon>Mus</taxon>
        <taxon>Mus</taxon>
    </lineage>
</organism>
<dbReference type="Antibodypedia" id="19957">
    <property type="antibodies" value="231 antibodies from 32 providers"/>
</dbReference>
<evidence type="ECO:0000256" key="1">
    <source>
        <dbReference type="SAM" id="MobiDB-lite"/>
    </source>
</evidence>
<dbReference type="MGI" id="MGI:1860489">
    <property type="gene designation" value="Ptbp2"/>
</dbReference>
<reference evidence="2" key="3">
    <citation type="submission" date="2025-08" db="UniProtKB">
        <authorList>
            <consortium name="Ensembl"/>
        </authorList>
    </citation>
    <scope>IDENTIFICATION</scope>
    <source>
        <strain evidence="2">C57BL/6J</strain>
    </source>
</reference>
<dbReference type="AlphaFoldDB" id="A0A0G2JE77"/>
<proteinExistence type="evidence at protein level"/>
<feature type="region of interest" description="Disordered" evidence="1">
    <location>
        <begin position="19"/>
        <end position="49"/>
    </location>
</feature>
<feature type="compositionally biased region" description="Polar residues" evidence="1">
    <location>
        <begin position="23"/>
        <end position="33"/>
    </location>
</feature>
<reference evidence="2 4" key="2">
    <citation type="journal article" date="2011" name="PLoS Biol.">
        <title>Modernizing reference genome assemblies.</title>
        <authorList>
            <person name="Church D.M."/>
            <person name="Schneider V.A."/>
            <person name="Graves T."/>
            <person name="Auger K."/>
            <person name="Cunningham F."/>
            <person name="Bouk N."/>
            <person name="Chen H.C."/>
            <person name="Agarwala R."/>
            <person name="McLaren W.M."/>
            <person name="Ritchie G.R."/>
            <person name="Albracht D."/>
            <person name="Kremitzki M."/>
            <person name="Rock S."/>
            <person name="Kotkiewicz H."/>
            <person name="Kremitzki C."/>
            <person name="Wollam A."/>
            <person name="Trani L."/>
            <person name="Fulton L."/>
            <person name="Fulton R."/>
            <person name="Matthews L."/>
            <person name="Whitehead S."/>
            <person name="Chow W."/>
            <person name="Torrance J."/>
            <person name="Dunn M."/>
            <person name="Harden G."/>
            <person name="Threadgold G."/>
            <person name="Wood J."/>
            <person name="Collins J."/>
            <person name="Heath P."/>
            <person name="Griffiths G."/>
            <person name="Pelan S."/>
            <person name="Grafham D."/>
            <person name="Eichler E.E."/>
            <person name="Weinstock G."/>
            <person name="Mardis E.R."/>
            <person name="Wilson R.K."/>
            <person name="Howe K."/>
            <person name="Flicek P."/>
            <person name="Hubbard T."/>
        </authorList>
    </citation>
    <scope>NUCLEOTIDE SEQUENCE [LARGE SCALE GENOMIC DNA]</scope>
    <source>
        <strain evidence="2 4">C57BL/6J</strain>
    </source>
</reference>
<dbReference type="ProteomicsDB" id="345291"/>
<sequence>MDGIVTEVAVGVKRGSDELLSGSVLSSPNSNMSGMVVTGHKRMEHTSFS</sequence>